<feature type="chain" id="PRO_5012067502" evidence="1">
    <location>
        <begin position="37"/>
        <end position="119"/>
    </location>
</feature>
<dbReference type="Proteomes" id="UP000197468">
    <property type="component" value="Unassembled WGS sequence"/>
</dbReference>
<evidence type="ECO:0000256" key="1">
    <source>
        <dbReference type="SAM" id="SignalP"/>
    </source>
</evidence>
<organism evidence="2 3">
    <name type="scientific">Roseateles aquatilis</name>
    <dbReference type="NCBI Taxonomy" id="431061"/>
    <lineage>
        <taxon>Bacteria</taxon>
        <taxon>Pseudomonadati</taxon>
        <taxon>Pseudomonadota</taxon>
        <taxon>Betaproteobacteria</taxon>
        <taxon>Burkholderiales</taxon>
        <taxon>Sphaerotilaceae</taxon>
        <taxon>Roseateles</taxon>
    </lineage>
</organism>
<sequence>MQLPFISTMQSLIKKLRLLSPLLIAAAALSPATGSAALRTAAGPVVQPRVEGSVGLFLIGSFGGTCGSRAWMDVTTPQGKAQYSTALLAFAMGKTVVVRVEDEELRMFGECRLYDIVIN</sequence>
<keyword evidence="3" id="KW-1185">Reference proteome</keyword>
<protein>
    <submittedName>
        <fullName evidence="2">Uncharacterized protein</fullName>
    </submittedName>
</protein>
<keyword evidence="1" id="KW-0732">Signal</keyword>
<dbReference type="AlphaFoldDB" id="A0A2D0ALQ7"/>
<feature type="signal peptide" evidence="1">
    <location>
        <begin position="1"/>
        <end position="36"/>
    </location>
</feature>
<dbReference type="EMBL" id="NIOF01000026">
    <property type="protein sequence ID" value="OWQ83054.1"/>
    <property type="molecule type" value="Genomic_DNA"/>
</dbReference>
<evidence type="ECO:0000313" key="3">
    <source>
        <dbReference type="Proteomes" id="UP000197468"/>
    </source>
</evidence>
<comment type="caution">
    <text evidence="2">The sequence shown here is derived from an EMBL/GenBank/DDBJ whole genome shotgun (WGS) entry which is preliminary data.</text>
</comment>
<proteinExistence type="predicted"/>
<evidence type="ECO:0000313" key="2">
    <source>
        <dbReference type="EMBL" id="OWQ83054.1"/>
    </source>
</evidence>
<reference evidence="2 3" key="1">
    <citation type="journal article" date="2008" name="Int. J. Syst. Evol. Microbiol.">
        <title>Description of Roseateles aquatilis sp. nov. and Roseateles terrae sp. nov., in the class Betaproteobacteria, and emended description of the genus Roseateles.</title>
        <authorList>
            <person name="Gomila M."/>
            <person name="Bowien B."/>
            <person name="Falsen E."/>
            <person name="Moore E.R."/>
            <person name="Lalucat J."/>
        </authorList>
    </citation>
    <scope>NUCLEOTIDE SEQUENCE [LARGE SCALE GENOMIC DNA]</scope>
    <source>
        <strain evidence="2 3">CCUG 48205</strain>
    </source>
</reference>
<name>A0A2D0ALQ7_9BURK</name>
<gene>
    <name evidence="2" type="ORF">CDN99_27345</name>
</gene>
<accession>A0A2D0ALQ7</accession>